<reference evidence="17" key="1">
    <citation type="submission" date="2022-06" db="EMBL/GenBank/DDBJ databases">
        <authorList>
            <person name="Sun Q."/>
        </authorList>
    </citation>
    <scope>NUCLEOTIDE SEQUENCE</scope>
    <source>
        <strain evidence="17">S101</strain>
    </source>
</reference>
<comment type="similarity">
    <text evidence="2 15 16">Belongs to the ATPase B chain family.</text>
</comment>
<dbReference type="PANTHER" id="PTHR33445:SF2">
    <property type="entry name" value="ATP SYNTHASE SUBUNIT B', CHLOROPLASTIC"/>
    <property type="match status" value="1"/>
</dbReference>
<dbReference type="RefSeq" id="WP_250911860.1">
    <property type="nucleotide sequence ID" value="NZ_JAMXLX010000006.1"/>
</dbReference>
<comment type="subcellular location">
    <subcellularLocation>
        <location evidence="1">Cell inner membrane</location>
        <topology evidence="1">Single-pass membrane protein</topology>
    </subcellularLocation>
    <subcellularLocation>
        <location evidence="15">Cell membrane</location>
        <topology evidence="15">Single-pass membrane protein</topology>
    </subcellularLocation>
</comment>
<evidence type="ECO:0000256" key="2">
    <source>
        <dbReference type="ARBA" id="ARBA00005513"/>
    </source>
</evidence>
<dbReference type="InterPro" id="IPR002146">
    <property type="entry name" value="ATP_synth_b/b'su_bac/chlpt"/>
</dbReference>
<evidence type="ECO:0000256" key="8">
    <source>
        <dbReference type="ARBA" id="ARBA00022989"/>
    </source>
</evidence>
<evidence type="ECO:0000256" key="9">
    <source>
        <dbReference type="ARBA" id="ARBA00023065"/>
    </source>
</evidence>
<comment type="caution">
    <text evidence="17">The sequence shown here is derived from an EMBL/GenBank/DDBJ whole genome shotgun (WGS) entry which is preliminary data.</text>
</comment>
<keyword evidence="8 15" id="KW-1133">Transmembrane helix</keyword>
<evidence type="ECO:0000256" key="11">
    <source>
        <dbReference type="ARBA" id="ARBA00023310"/>
    </source>
</evidence>
<dbReference type="GO" id="GO:0046961">
    <property type="term" value="F:proton-transporting ATPase activity, rotational mechanism"/>
    <property type="evidence" value="ECO:0007669"/>
    <property type="project" value="TreeGrafter"/>
</dbReference>
<keyword evidence="4 15" id="KW-1003">Cell membrane</keyword>
<keyword evidence="6 15" id="KW-0812">Transmembrane</keyword>
<dbReference type="Proteomes" id="UP001155380">
    <property type="component" value="Unassembled WGS sequence"/>
</dbReference>
<dbReference type="AlphaFoldDB" id="A0AAJ1BZ59"/>
<dbReference type="PANTHER" id="PTHR33445">
    <property type="entry name" value="ATP SYNTHASE SUBUNIT B', CHLOROPLASTIC"/>
    <property type="match status" value="1"/>
</dbReference>
<feature type="transmembrane region" description="Helical" evidence="15">
    <location>
        <begin position="6"/>
        <end position="27"/>
    </location>
</feature>
<organism evidence="17 18">
    <name type="scientific">Ciceribacter sichuanensis</name>
    <dbReference type="NCBI Taxonomy" id="2949647"/>
    <lineage>
        <taxon>Bacteria</taxon>
        <taxon>Pseudomonadati</taxon>
        <taxon>Pseudomonadota</taxon>
        <taxon>Alphaproteobacteria</taxon>
        <taxon>Hyphomicrobiales</taxon>
        <taxon>Rhizobiaceae</taxon>
        <taxon>Ciceribacter</taxon>
    </lineage>
</organism>
<accession>A0AAJ1BZ59</accession>
<evidence type="ECO:0000256" key="5">
    <source>
        <dbReference type="ARBA" id="ARBA00022547"/>
    </source>
</evidence>
<evidence type="ECO:0000256" key="10">
    <source>
        <dbReference type="ARBA" id="ARBA00023136"/>
    </source>
</evidence>
<dbReference type="GO" id="GO:0045259">
    <property type="term" value="C:proton-transporting ATP synthase complex"/>
    <property type="evidence" value="ECO:0007669"/>
    <property type="project" value="UniProtKB-KW"/>
</dbReference>
<dbReference type="Pfam" id="PF00430">
    <property type="entry name" value="ATP-synt_B"/>
    <property type="match status" value="1"/>
</dbReference>
<evidence type="ECO:0000256" key="16">
    <source>
        <dbReference type="RuleBase" id="RU003848"/>
    </source>
</evidence>
<evidence type="ECO:0000256" key="7">
    <source>
        <dbReference type="ARBA" id="ARBA00022781"/>
    </source>
</evidence>
<name>A0AAJ1BZ59_9HYPH</name>
<evidence type="ECO:0000256" key="4">
    <source>
        <dbReference type="ARBA" id="ARBA00022475"/>
    </source>
</evidence>
<evidence type="ECO:0000256" key="14">
    <source>
        <dbReference type="ARBA" id="ARBA00025830"/>
    </source>
</evidence>
<dbReference type="EMBL" id="JAMXLX010000006">
    <property type="protein sequence ID" value="MCO5958637.1"/>
    <property type="molecule type" value="Genomic_DNA"/>
</dbReference>
<sequence length="247" mass="26202">MHIDWWTLALQTINVLVLVWILQRFLLKPVAAIIEARQAAAAKLLADAEGVKAAAEAERQKASEEAAKTAAGRDEVLKAAAAQGETARAAMLADARNEADKLRLAANAEIERSRKENAVADEAHARALAVDIARKLFSRLPDDAKVSGFIDGLADAVAALPQESRSGVANGAPLALKAPRPLTAAEEETCRARLSAAFGHPVEISVVSDPELIAGLEIDTRHALVRNSFRADLDRIAEELGRGAATS</sequence>
<evidence type="ECO:0000256" key="6">
    <source>
        <dbReference type="ARBA" id="ARBA00022692"/>
    </source>
</evidence>
<comment type="function">
    <text evidence="12 15">F(1)F(0) ATP synthase produces ATP from ADP in the presence of a proton or sodium gradient. F-type ATPases consist of two structural domains, F(1) containing the extramembraneous catalytic core and F(0) containing the membrane proton channel, linked together by a central stalk and a peripheral stalk. During catalysis, ATP synthesis in the catalytic domain of F(1) is coupled via a rotary mechanism of the central stalk subunits to proton translocation.</text>
</comment>
<keyword evidence="11 15" id="KW-0066">ATP synthesis</keyword>
<comment type="subunit">
    <text evidence="14 15">F-type ATPases have 2 components, F(1) - the catalytic core - and F(0) - the membrane proton channel. F(1) has five subunits: alpha(3), beta(3), gamma(1), delta(1), epsilon(1). F(0) has three main subunits: a(1), b(2) and c(10-14). The alpha and beta chains form an alternating ring which encloses part of the gamma chain. F(1) is attached to F(0) by a central stalk formed by the gamma and epsilon chains, while a peripheral stalk is formed by the delta and b chains.</text>
</comment>
<dbReference type="HAMAP" id="MF_01398">
    <property type="entry name" value="ATP_synth_b_bprime"/>
    <property type="match status" value="1"/>
</dbReference>
<dbReference type="CDD" id="cd06503">
    <property type="entry name" value="ATP-synt_Fo_b"/>
    <property type="match status" value="1"/>
</dbReference>
<dbReference type="GO" id="GO:0005886">
    <property type="term" value="C:plasma membrane"/>
    <property type="evidence" value="ECO:0007669"/>
    <property type="project" value="UniProtKB-SubCell"/>
</dbReference>
<evidence type="ECO:0000256" key="13">
    <source>
        <dbReference type="ARBA" id="ARBA00025614"/>
    </source>
</evidence>
<keyword evidence="10 15" id="KW-0472">Membrane</keyword>
<evidence type="ECO:0000256" key="15">
    <source>
        <dbReference type="HAMAP-Rule" id="MF_01398"/>
    </source>
</evidence>
<keyword evidence="7 15" id="KW-0375">Hydrogen ion transport</keyword>
<dbReference type="GO" id="GO:0046933">
    <property type="term" value="F:proton-transporting ATP synthase activity, rotational mechanism"/>
    <property type="evidence" value="ECO:0007669"/>
    <property type="project" value="UniProtKB-UniRule"/>
</dbReference>
<dbReference type="InterPro" id="IPR050059">
    <property type="entry name" value="ATP_synthase_B_chain"/>
</dbReference>
<evidence type="ECO:0000313" key="18">
    <source>
        <dbReference type="Proteomes" id="UP001155380"/>
    </source>
</evidence>
<evidence type="ECO:0000313" key="17">
    <source>
        <dbReference type="EMBL" id="MCO5958637.1"/>
    </source>
</evidence>
<keyword evidence="3 15" id="KW-0813">Transport</keyword>
<evidence type="ECO:0000256" key="1">
    <source>
        <dbReference type="ARBA" id="ARBA00004377"/>
    </source>
</evidence>
<keyword evidence="5 15" id="KW-0138">CF(0)</keyword>
<keyword evidence="9 15" id="KW-0406">Ion transport</keyword>
<proteinExistence type="inferred from homology"/>
<gene>
    <name evidence="15" type="primary">atpF</name>
    <name evidence="17" type="ORF">NBH21_17815</name>
</gene>
<evidence type="ECO:0000256" key="3">
    <source>
        <dbReference type="ARBA" id="ARBA00022448"/>
    </source>
</evidence>
<dbReference type="Pfam" id="PF00213">
    <property type="entry name" value="OSCP"/>
    <property type="match status" value="1"/>
</dbReference>
<comment type="function">
    <text evidence="13">Component of the F(0) channel, it forms part of the peripheral stalk, linking F(1) to F(0). The b'-subunit is a diverged and duplicated form of b found in plants and photosynthetic bacteria.</text>
</comment>
<dbReference type="InterPro" id="IPR000711">
    <property type="entry name" value="ATPase_OSCP/dsu"/>
</dbReference>
<protein>
    <recommendedName>
        <fullName evidence="15">ATP synthase subunit b</fullName>
    </recommendedName>
    <alternativeName>
        <fullName evidence="15">ATP synthase F(0) sector subunit b</fullName>
    </alternativeName>
    <alternativeName>
        <fullName evidence="15">ATPase subunit I</fullName>
    </alternativeName>
    <alternativeName>
        <fullName evidence="15">F-type ATPase subunit b</fullName>
        <shortName evidence="15">F-ATPase subunit b</shortName>
    </alternativeName>
</protein>
<evidence type="ECO:0000256" key="12">
    <source>
        <dbReference type="ARBA" id="ARBA00025198"/>
    </source>
</evidence>